<keyword evidence="3 5" id="KW-0067">ATP-binding</keyword>
<evidence type="ECO:0000256" key="2">
    <source>
        <dbReference type="ARBA" id="ARBA00022741"/>
    </source>
</evidence>
<evidence type="ECO:0000313" key="5">
    <source>
        <dbReference type="EMBL" id="SLM09896.1"/>
    </source>
</evidence>
<gene>
    <name evidence="5" type="primary">lolD</name>
    <name evidence="5" type="ORF">SPIROBIBN47_100126</name>
</gene>
<dbReference type="InterPro" id="IPR003439">
    <property type="entry name" value="ABC_transporter-like_ATP-bd"/>
</dbReference>
<dbReference type="SMART" id="SM00382">
    <property type="entry name" value="AAA"/>
    <property type="match status" value="1"/>
</dbReference>
<dbReference type="PROSITE" id="PS50893">
    <property type="entry name" value="ABC_TRANSPORTER_2"/>
    <property type="match status" value="1"/>
</dbReference>
<keyword evidence="5" id="KW-0449">Lipoprotein</keyword>
<evidence type="ECO:0000256" key="1">
    <source>
        <dbReference type="ARBA" id="ARBA00022448"/>
    </source>
</evidence>
<dbReference type="PANTHER" id="PTHR24220:SF86">
    <property type="entry name" value="ABC TRANSPORTER ABCH.1"/>
    <property type="match status" value="1"/>
</dbReference>
<evidence type="ECO:0000259" key="4">
    <source>
        <dbReference type="PROSITE" id="PS50893"/>
    </source>
</evidence>
<feature type="domain" description="ABC transporter" evidence="4">
    <location>
        <begin position="6"/>
        <end position="226"/>
    </location>
</feature>
<name>A0A3P3XFB0_9SPIR</name>
<dbReference type="SUPFAM" id="SSF52540">
    <property type="entry name" value="P-loop containing nucleoside triphosphate hydrolases"/>
    <property type="match status" value="1"/>
</dbReference>
<dbReference type="CDD" id="cd03255">
    <property type="entry name" value="ABC_MJ0796_LolCDE_FtsE"/>
    <property type="match status" value="1"/>
</dbReference>
<protein>
    <submittedName>
        <fullName evidence="5">Outer membrane-specific lipoprotein transporter subunit ATP-binding component of ABC superfamily</fullName>
    </submittedName>
</protein>
<dbReference type="AlphaFoldDB" id="A0A3P3XFB0"/>
<reference evidence="5" key="1">
    <citation type="submission" date="2017-02" db="EMBL/GenBank/DDBJ databases">
        <authorList>
            <person name="Regsiter A."/>
            <person name="William W."/>
        </authorList>
    </citation>
    <scope>NUCLEOTIDE SEQUENCE</scope>
    <source>
        <strain evidence="5">Bib</strain>
    </source>
</reference>
<evidence type="ECO:0000256" key="3">
    <source>
        <dbReference type="ARBA" id="ARBA00022840"/>
    </source>
</evidence>
<dbReference type="InterPro" id="IPR027417">
    <property type="entry name" value="P-loop_NTPase"/>
</dbReference>
<dbReference type="GO" id="GO:0016887">
    <property type="term" value="F:ATP hydrolysis activity"/>
    <property type="evidence" value="ECO:0007669"/>
    <property type="project" value="InterPro"/>
</dbReference>
<accession>A0A3P3XFB0</accession>
<dbReference type="Pfam" id="PF00005">
    <property type="entry name" value="ABC_tran"/>
    <property type="match status" value="1"/>
</dbReference>
<dbReference type="GO" id="GO:0005886">
    <property type="term" value="C:plasma membrane"/>
    <property type="evidence" value="ECO:0007669"/>
    <property type="project" value="TreeGrafter"/>
</dbReference>
<proteinExistence type="predicted"/>
<dbReference type="GO" id="GO:0005524">
    <property type="term" value="F:ATP binding"/>
    <property type="evidence" value="ECO:0007669"/>
    <property type="project" value="UniProtKB-KW"/>
</dbReference>
<keyword evidence="1" id="KW-0813">Transport</keyword>
<dbReference type="InterPro" id="IPR017911">
    <property type="entry name" value="MacB-like_ATP-bd"/>
</dbReference>
<dbReference type="EMBL" id="FWDM01000002">
    <property type="protein sequence ID" value="SLM09896.1"/>
    <property type="molecule type" value="Genomic_DNA"/>
</dbReference>
<sequence length="227" mass="24659">MSEPIIFCENLTKTFSSSAEVLRILDNADFVLEKGKACTILGPSGSGKSTFLAILGSLERFDSGTVKIAGYDLGQAQEKMLHIFRREVIGFVFQFHFLLNDFTALENVAIPAYMAGVPRAESWDRAKKLLDLVGLNNRATHFPSQLSGGERQRVAIARALINQPSVVLADEPTGNLDPASASAVKELLKSLPEIARTTLVLVTHDPELAGIGDSSYLLKGGHFECIR</sequence>
<dbReference type="PANTHER" id="PTHR24220">
    <property type="entry name" value="IMPORT ATP-BINDING PROTEIN"/>
    <property type="match status" value="1"/>
</dbReference>
<dbReference type="InterPro" id="IPR003593">
    <property type="entry name" value="AAA+_ATPase"/>
</dbReference>
<dbReference type="Gene3D" id="3.40.50.300">
    <property type="entry name" value="P-loop containing nucleotide triphosphate hydrolases"/>
    <property type="match status" value="1"/>
</dbReference>
<dbReference type="PROSITE" id="PS00211">
    <property type="entry name" value="ABC_TRANSPORTER_1"/>
    <property type="match status" value="1"/>
</dbReference>
<keyword evidence="2" id="KW-0547">Nucleotide-binding</keyword>
<organism evidence="5">
    <name type="scientific">uncultured spirochete</name>
    <dbReference type="NCBI Taxonomy" id="156406"/>
    <lineage>
        <taxon>Bacteria</taxon>
        <taxon>Pseudomonadati</taxon>
        <taxon>Spirochaetota</taxon>
        <taxon>Spirochaetia</taxon>
        <taxon>Spirochaetales</taxon>
        <taxon>environmental samples</taxon>
    </lineage>
</organism>
<dbReference type="InterPro" id="IPR017871">
    <property type="entry name" value="ABC_transporter-like_CS"/>
</dbReference>
<dbReference type="GO" id="GO:0022857">
    <property type="term" value="F:transmembrane transporter activity"/>
    <property type="evidence" value="ECO:0007669"/>
    <property type="project" value="TreeGrafter"/>
</dbReference>
<dbReference type="InterPro" id="IPR015854">
    <property type="entry name" value="ABC_transpr_LolD-like"/>
</dbReference>